<accession>A0A0E9NMV8</accession>
<protein>
    <submittedName>
        <fullName evidence="2">Uncharacterized protein</fullName>
    </submittedName>
</protein>
<gene>
    <name evidence="2" type="ORF">G7K_5285-t1</name>
</gene>
<keyword evidence="3" id="KW-1185">Reference proteome</keyword>
<name>A0A0E9NMV8_SAICN</name>
<organism evidence="2 3">
    <name type="scientific">Saitoella complicata (strain BCRC 22490 / CBS 7301 / JCM 7358 / NBRC 10748 / NRRL Y-17804)</name>
    <dbReference type="NCBI Taxonomy" id="698492"/>
    <lineage>
        <taxon>Eukaryota</taxon>
        <taxon>Fungi</taxon>
        <taxon>Dikarya</taxon>
        <taxon>Ascomycota</taxon>
        <taxon>Taphrinomycotina</taxon>
        <taxon>Taphrinomycotina incertae sedis</taxon>
        <taxon>Saitoella</taxon>
    </lineage>
</organism>
<feature type="region of interest" description="Disordered" evidence="1">
    <location>
        <begin position="1"/>
        <end position="23"/>
    </location>
</feature>
<proteinExistence type="predicted"/>
<evidence type="ECO:0000313" key="2">
    <source>
        <dbReference type="EMBL" id="GAO51174.1"/>
    </source>
</evidence>
<dbReference type="AlphaFoldDB" id="A0A0E9NMV8"/>
<dbReference type="EMBL" id="BACD03000042">
    <property type="protein sequence ID" value="GAO51174.1"/>
    <property type="molecule type" value="Genomic_DNA"/>
</dbReference>
<reference evidence="2 3" key="1">
    <citation type="journal article" date="2011" name="J. Gen. Appl. Microbiol.">
        <title>Draft genome sequencing of the enigmatic yeast Saitoella complicata.</title>
        <authorList>
            <person name="Nishida H."/>
            <person name="Hamamoto M."/>
            <person name="Sugiyama J."/>
        </authorList>
    </citation>
    <scope>NUCLEOTIDE SEQUENCE [LARGE SCALE GENOMIC DNA]</scope>
    <source>
        <strain evidence="2 3">NRRL Y-17804</strain>
    </source>
</reference>
<evidence type="ECO:0000256" key="1">
    <source>
        <dbReference type="SAM" id="MobiDB-lite"/>
    </source>
</evidence>
<dbReference type="Proteomes" id="UP000033140">
    <property type="component" value="Unassembled WGS sequence"/>
</dbReference>
<reference evidence="2 3" key="3">
    <citation type="journal article" date="2015" name="Genome Announc.">
        <title>Draft Genome Sequence of the Archiascomycetous Yeast Saitoella complicata.</title>
        <authorList>
            <person name="Yamauchi K."/>
            <person name="Kondo S."/>
            <person name="Hamamoto M."/>
            <person name="Takahashi Y."/>
            <person name="Ogura Y."/>
            <person name="Hayashi T."/>
            <person name="Nishida H."/>
        </authorList>
    </citation>
    <scope>NUCLEOTIDE SEQUENCE [LARGE SCALE GENOMIC DNA]</scope>
    <source>
        <strain evidence="2 3">NRRL Y-17804</strain>
    </source>
</reference>
<sequence length="84" mass="9138">MTSRSSSTLPIAVHEGTPFRRGQLEEGEPYKSFFCRAPIKIIDAHGHDVTTNSPPSADPPDSSAYKALDSLHLYPSLSTITLPQ</sequence>
<evidence type="ECO:0000313" key="3">
    <source>
        <dbReference type="Proteomes" id="UP000033140"/>
    </source>
</evidence>
<comment type="caution">
    <text evidence="2">The sequence shown here is derived from an EMBL/GenBank/DDBJ whole genome shotgun (WGS) entry which is preliminary data.</text>
</comment>
<reference evidence="2 3" key="2">
    <citation type="journal article" date="2014" name="J. Gen. Appl. Microbiol.">
        <title>The early diverging ascomycetous budding yeast Saitoella complicata has three histone deacetylases belonging to the Clr6, Hos2, and Rpd3 lineages.</title>
        <authorList>
            <person name="Nishida H."/>
            <person name="Matsumoto T."/>
            <person name="Kondo S."/>
            <person name="Hamamoto M."/>
            <person name="Yoshikawa H."/>
        </authorList>
    </citation>
    <scope>NUCLEOTIDE SEQUENCE [LARGE SCALE GENOMIC DNA]</scope>
    <source>
        <strain evidence="2 3">NRRL Y-17804</strain>
    </source>
</reference>